<dbReference type="EMBL" id="QEXO01000005">
    <property type="protein sequence ID" value="PWE12776.1"/>
    <property type="molecule type" value="Genomic_DNA"/>
</dbReference>
<dbReference type="InterPro" id="IPR022380">
    <property type="entry name" value="Glu-Q_tRNA(Asp)_Synthase"/>
</dbReference>
<dbReference type="NCBIfam" id="NF004314">
    <property type="entry name" value="PRK05710.1-3"/>
    <property type="match status" value="1"/>
</dbReference>
<reference evidence="10 11" key="1">
    <citation type="submission" date="2018-05" db="EMBL/GenBank/DDBJ databases">
        <title>Genome Sequence of an Efficient Indole-Degrading Bacterium, Alcaligenes sp.YBY.</title>
        <authorList>
            <person name="Yang B."/>
        </authorList>
    </citation>
    <scope>NUCLEOTIDE SEQUENCE [LARGE SCALE GENOMIC DNA]</scope>
    <source>
        <strain evidence="10 11">YBY</strain>
    </source>
</reference>
<dbReference type="PANTHER" id="PTHR43311:SF1">
    <property type="entry name" value="GLUTAMYL-Q TRNA(ASP) SYNTHETASE"/>
    <property type="match status" value="1"/>
</dbReference>
<sequence length="302" mass="33879">MTAQPLTPYCGRFAPSPSGPLHEGSLVAAMASYLDARAQNGRWLLRIEDIDTPRVVTGADQIIMQQLQGLGMHWDGEVIWQSQRLARYQDVFDGLRERDLVYGCTCTRQEILAASMPVTPDSHEYPYAGTCRHGIPADRAIRAWRLRVPEGVEHFTDRWAGPQQQDVAKEVGDYILKRADKLWAYQFVVVIDDADSQITDVVRGADLLSSTARQRVLQKVLGLPVPRTLHVPLACDEQGRKLSKQNHAPAFDLDHPMETLQRVWAFLGFAPLAANTLDEFWSQAISAWAQRFPLPADQAPNN</sequence>
<dbReference type="GO" id="GO:0005829">
    <property type="term" value="C:cytosol"/>
    <property type="evidence" value="ECO:0007669"/>
    <property type="project" value="TreeGrafter"/>
</dbReference>
<keyword evidence="3 7" id="KW-0547">Nucleotide-binding</keyword>
<evidence type="ECO:0000313" key="11">
    <source>
        <dbReference type="Proteomes" id="UP000245216"/>
    </source>
</evidence>
<evidence type="ECO:0000256" key="1">
    <source>
        <dbReference type="ARBA" id="ARBA00022598"/>
    </source>
</evidence>
<keyword evidence="1 7" id="KW-0436">Ligase</keyword>
<keyword evidence="4 7" id="KW-0862">Zinc</keyword>
<dbReference type="NCBIfam" id="TIGR03838">
    <property type="entry name" value="queuosine_YadB"/>
    <property type="match status" value="1"/>
</dbReference>
<dbReference type="InterPro" id="IPR014729">
    <property type="entry name" value="Rossmann-like_a/b/a_fold"/>
</dbReference>
<gene>
    <name evidence="7" type="primary">gluQ</name>
    <name evidence="10" type="ORF">DF183_18615</name>
</gene>
<dbReference type="InterPro" id="IPR000924">
    <property type="entry name" value="Glu/Gln-tRNA-synth"/>
</dbReference>
<dbReference type="STRING" id="511.UZ73_09995"/>
<proteinExistence type="inferred from homology"/>
<comment type="cofactor">
    <cofactor evidence="7">
        <name>Zn(2+)</name>
        <dbReference type="ChEBI" id="CHEBI:29105"/>
    </cofactor>
    <text evidence="7">Binds 1 zinc ion per subunit.</text>
</comment>
<feature type="binding site" evidence="7">
    <location>
        <position position="104"/>
    </location>
    <ligand>
        <name>Zn(2+)</name>
        <dbReference type="ChEBI" id="CHEBI:29105"/>
    </ligand>
</feature>
<keyword evidence="6 7" id="KW-0030">Aminoacyl-tRNA synthetase</keyword>
<feature type="binding site" evidence="7">
    <location>
        <position position="203"/>
    </location>
    <ligand>
        <name>L-glutamate</name>
        <dbReference type="ChEBI" id="CHEBI:29985"/>
    </ligand>
</feature>
<feature type="binding site" evidence="7">
    <location>
        <position position="127"/>
    </location>
    <ligand>
        <name>Zn(2+)</name>
        <dbReference type="ChEBI" id="CHEBI:29105"/>
    </ligand>
</feature>
<keyword evidence="8" id="KW-0648">Protein biosynthesis</keyword>
<dbReference type="GO" id="GO:0008270">
    <property type="term" value="F:zinc ion binding"/>
    <property type="evidence" value="ECO:0007669"/>
    <property type="project" value="UniProtKB-UniRule"/>
</dbReference>
<evidence type="ECO:0000259" key="9">
    <source>
        <dbReference type="Pfam" id="PF00749"/>
    </source>
</evidence>
<dbReference type="Proteomes" id="UP000245216">
    <property type="component" value="Unassembled WGS sequence"/>
</dbReference>
<feature type="short sequence motif" description="'HIGH' region" evidence="7">
    <location>
        <begin position="15"/>
        <end position="25"/>
    </location>
</feature>
<evidence type="ECO:0000256" key="7">
    <source>
        <dbReference type="HAMAP-Rule" id="MF_01428"/>
    </source>
</evidence>
<evidence type="ECO:0000256" key="6">
    <source>
        <dbReference type="ARBA" id="ARBA00023146"/>
    </source>
</evidence>
<feature type="domain" description="Glutamyl/glutaminyl-tRNA synthetase class Ib catalytic" evidence="9">
    <location>
        <begin position="12"/>
        <end position="248"/>
    </location>
</feature>
<dbReference type="RefSeq" id="WP_109089870.1">
    <property type="nucleotide sequence ID" value="NZ_QEXO01000005.1"/>
</dbReference>
<feature type="binding site" evidence="7">
    <location>
        <position position="48"/>
    </location>
    <ligand>
        <name>L-glutamate</name>
        <dbReference type="ChEBI" id="CHEBI:29985"/>
    </ligand>
</feature>
<dbReference type="Pfam" id="PF00749">
    <property type="entry name" value="tRNA-synt_1c"/>
    <property type="match status" value="1"/>
</dbReference>
<keyword evidence="5 7" id="KW-0067">ATP-binding</keyword>
<feature type="binding site" evidence="7">
    <location>
        <position position="131"/>
    </location>
    <ligand>
        <name>Zn(2+)</name>
        <dbReference type="ChEBI" id="CHEBI:29105"/>
    </ligand>
</feature>
<evidence type="ECO:0000256" key="5">
    <source>
        <dbReference type="ARBA" id="ARBA00022840"/>
    </source>
</evidence>
<dbReference type="GO" id="GO:0006424">
    <property type="term" value="P:glutamyl-tRNA aminoacylation"/>
    <property type="evidence" value="ECO:0007669"/>
    <property type="project" value="InterPro"/>
</dbReference>
<evidence type="ECO:0000256" key="4">
    <source>
        <dbReference type="ARBA" id="ARBA00022833"/>
    </source>
</evidence>
<dbReference type="HAMAP" id="MF_01428">
    <property type="entry name" value="Glu_Q_tRNA_synth"/>
    <property type="match status" value="1"/>
</dbReference>
<accession>A0A2U2BFK5</accession>
<dbReference type="InterPro" id="IPR020058">
    <property type="entry name" value="Glu/Gln-tRNA-synth_Ib_cat-dom"/>
</dbReference>
<feature type="binding site" evidence="7">
    <location>
        <position position="185"/>
    </location>
    <ligand>
        <name>L-glutamate</name>
        <dbReference type="ChEBI" id="CHEBI:29985"/>
    </ligand>
</feature>
<dbReference type="GO" id="GO:0005524">
    <property type="term" value="F:ATP binding"/>
    <property type="evidence" value="ECO:0007669"/>
    <property type="project" value="UniProtKB-KW"/>
</dbReference>
<dbReference type="GO" id="GO:0006400">
    <property type="term" value="P:tRNA modification"/>
    <property type="evidence" value="ECO:0007669"/>
    <property type="project" value="InterPro"/>
</dbReference>
<dbReference type="AlphaFoldDB" id="A0A2U2BFK5"/>
<protein>
    <recommendedName>
        <fullName evidence="7">Glutamyl-Q tRNA(Asp) synthetase</fullName>
        <shortName evidence="7">Glu-Q-RSs</shortName>
        <ecNumber evidence="7">6.1.1.-</ecNumber>
    </recommendedName>
</protein>
<dbReference type="PANTHER" id="PTHR43311">
    <property type="entry name" value="GLUTAMATE--TRNA LIGASE"/>
    <property type="match status" value="1"/>
</dbReference>
<evidence type="ECO:0000256" key="2">
    <source>
        <dbReference type="ARBA" id="ARBA00022723"/>
    </source>
</evidence>
<feature type="binding site" evidence="7">
    <location>
        <begin position="12"/>
        <end position="16"/>
    </location>
    <ligand>
        <name>L-glutamate</name>
        <dbReference type="ChEBI" id="CHEBI:29985"/>
    </ligand>
</feature>
<feature type="short sequence motif" description="'KMSKS' region" evidence="7">
    <location>
        <begin position="241"/>
        <end position="245"/>
    </location>
</feature>
<dbReference type="NCBIfam" id="NF004313">
    <property type="entry name" value="PRK05710.1-2"/>
    <property type="match status" value="1"/>
</dbReference>
<comment type="caution">
    <text evidence="10">The sequence shown here is derived from an EMBL/GenBank/DDBJ whole genome shotgun (WGS) entry which is preliminary data.</text>
</comment>
<dbReference type="InterPro" id="IPR049940">
    <property type="entry name" value="GluQ/Sye"/>
</dbReference>
<dbReference type="SUPFAM" id="SSF52374">
    <property type="entry name" value="Nucleotidylyl transferase"/>
    <property type="match status" value="1"/>
</dbReference>
<dbReference type="Gene3D" id="3.40.50.620">
    <property type="entry name" value="HUPs"/>
    <property type="match status" value="1"/>
</dbReference>
<dbReference type="PRINTS" id="PR00987">
    <property type="entry name" value="TRNASYNTHGLU"/>
</dbReference>
<name>A0A2U2BFK5_ALCFA</name>
<evidence type="ECO:0000256" key="8">
    <source>
        <dbReference type="RuleBase" id="RU363037"/>
    </source>
</evidence>
<comment type="function">
    <text evidence="7">Catalyzes the tRNA-independent activation of glutamate in presence of ATP and the subsequent transfer of glutamate onto a tRNA(Asp). Glutamate is transferred on the 2-amino-5-(4,5-dihydroxy-2-cyclopenten-1-yl) moiety of the queuosine in the wobble position of the QUC anticodon.</text>
</comment>
<feature type="binding site" evidence="7">
    <location>
        <position position="106"/>
    </location>
    <ligand>
        <name>Zn(2+)</name>
        <dbReference type="ChEBI" id="CHEBI:29105"/>
    </ligand>
</feature>
<keyword evidence="2 7" id="KW-0479">Metal-binding</keyword>
<dbReference type="GO" id="GO:0004818">
    <property type="term" value="F:glutamate-tRNA ligase activity"/>
    <property type="evidence" value="ECO:0007669"/>
    <property type="project" value="TreeGrafter"/>
</dbReference>
<feature type="binding site" evidence="7">
    <location>
        <position position="244"/>
    </location>
    <ligand>
        <name>ATP</name>
        <dbReference type="ChEBI" id="CHEBI:30616"/>
    </ligand>
</feature>
<dbReference type="EC" id="6.1.1.-" evidence="7"/>
<reference evidence="10 11" key="2">
    <citation type="submission" date="2018-05" db="EMBL/GenBank/DDBJ databases">
        <authorList>
            <person name="Lanie J.A."/>
            <person name="Ng W.-L."/>
            <person name="Kazmierczak K.M."/>
            <person name="Andrzejewski T.M."/>
            <person name="Davidsen T.M."/>
            <person name="Wayne K.J."/>
            <person name="Tettelin H."/>
            <person name="Glass J.I."/>
            <person name="Rusch D."/>
            <person name="Podicherti R."/>
            <person name="Tsui H.-C.T."/>
            <person name="Winkler M.E."/>
        </authorList>
    </citation>
    <scope>NUCLEOTIDE SEQUENCE [LARGE SCALE GENOMIC DNA]</scope>
    <source>
        <strain evidence="10 11">YBY</strain>
    </source>
</reference>
<evidence type="ECO:0000256" key="3">
    <source>
        <dbReference type="ARBA" id="ARBA00022741"/>
    </source>
</evidence>
<evidence type="ECO:0000313" key="10">
    <source>
        <dbReference type="EMBL" id="PWE12776.1"/>
    </source>
</evidence>
<organism evidence="10 11">
    <name type="scientific">Alcaligenes faecalis</name>
    <dbReference type="NCBI Taxonomy" id="511"/>
    <lineage>
        <taxon>Bacteria</taxon>
        <taxon>Pseudomonadati</taxon>
        <taxon>Pseudomonadota</taxon>
        <taxon>Betaproteobacteria</taxon>
        <taxon>Burkholderiales</taxon>
        <taxon>Alcaligenaceae</taxon>
        <taxon>Alcaligenes</taxon>
    </lineage>
</organism>
<comment type="similarity">
    <text evidence="7">Belongs to the class-I aminoacyl-tRNA synthetase family. GluQ subfamily.</text>
</comment>